<evidence type="ECO:0000313" key="2">
    <source>
        <dbReference type="Proteomes" id="UP000471082"/>
    </source>
</evidence>
<name>A0A7X5N3X6_XANPE</name>
<proteinExistence type="predicted"/>
<gene>
    <name evidence="1" type="ORF">G3W61_32330</name>
</gene>
<organism evidence="1 2">
    <name type="scientific">Xanthomonas perforans</name>
    <dbReference type="NCBI Taxonomy" id="442694"/>
    <lineage>
        <taxon>Bacteria</taxon>
        <taxon>Pseudomonadati</taxon>
        <taxon>Pseudomonadota</taxon>
        <taxon>Gammaproteobacteria</taxon>
        <taxon>Lysobacterales</taxon>
        <taxon>Lysobacteraceae</taxon>
        <taxon>Xanthomonas</taxon>
    </lineage>
</organism>
<dbReference type="AlphaFoldDB" id="A0A7X5N3X6"/>
<comment type="caution">
    <text evidence="1">The sequence shown here is derived from an EMBL/GenBank/DDBJ whole genome shotgun (WGS) entry which is preliminary data.</text>
</comment>
<accession>A0A7X5N3X6</accession>
<dbReference type="Gene3D" id="6.10.140.1090">
    <property type="match status" value="1"/>
</dbReference>
<feature type="non-terminal residue" evidence="1">
    <location>
        <position position="94"/>
    </location>
</feature>
<protein>
    <submittedName>
        <fullName evidence="1">DNA repair protein RecN</fullName>
    </submittedName>
</protein>
<reference evidence="1 2" key="1">
    <citation type="submission" date="2019-11" db="EMBL/GenBank/DDBJ databases">
        <title>Genome-resolved metagenomics to study the prevalence of co-infection and intraspecific heterogeneity among plant pathogen metapopulations.</title>
        <authorList>
            <person name="Newberry E."/>
            <person name="Bhandari R."/>
            <person name="Kemble J."/>
            <person name="Sikora E."/>
            <person name="Potnis N."/>
        </authorList>
    </citation>
    <scope>NUCLEOTIDE SEQUENCE [LARGE SCALE GENOMIC DNA]</scope>
    <source>
        <strain evidence="1">Xp_Tom_Tuscaloosa_18b</strain>
    </source>
</reference>
<dbReference type="Proteomes" id="UP000471082">
    <property type="component" value="Unassembled WGS sequence"/>
</dbReference>
<evidence type="ECO:0000313" key="1">
    <source>
        <dbReference type="EMBL" id="NEL80941.1"/>
    </source>
</evidence>
<sequence length="94" mass="10759">VAEHEPRLGEVDALLDSAVIQIEEALALLDRVRDDLEADPAQFEAMERRLGRLHDLARKHRVTPDELAAQRDRMSLEVESLRGADERLQQLDKH</sequence>
<dbReference type="EMBL" id="JAAGYU010002075">
    <property type="protein sequence ID" value="NEL80941.1"/>
    <property type="molecule type" value="Genomic_DNA"/>
</dbReference>
<feature type="non-terminal residue" evidence="1">
    <location>
        <position position="1"/>
    </location>
</feature>